<proteinExistence type="predicted"/>
<comment type="caution">
    <text evidence="2">The sequence shown here is derived from an EMBL/GenBank/DDBJ whole genome shotgun (WGS) entry which is preliminary data.</text>
</comment>
<feature type="region of interest" description="Disordered" evidence="1">
    <location>
        <begin position="1"/>
        <end position="23"/>
    </location>
</feature>
<gene>
    <name evidence="2" type="ORF">B0T24DRAFT_632627</name>
</gene>
<evidence type="ECO:0000256" key="1">
    <source>
        <dbReference type="SAM" id="MobiDB-lite"/>
    </source>
</evidence>
<reference evidence="2" key="1">
    <citation type="journal article" date="2023" name="Mol. Phylogenet. Evol.">
        <title>Genome-scale phylogeny and comparative genomics of the fungal order Sordariales.</title>
        <authorList>
            <person name="Hensen N."/>
            <person name="Bonometti L."/>
            <person name="Westerberg I."/>
            <person name="Brannstrom I.O."/>
            <person name="Guillou S."/>
            <person name="Cros-Aarteil S."/>
            <person name="Calhoun S."/>
            <person name="Haridas S."/>
            <person name="Kuo A."/>
            <person name="Mondo S."/>
            <person name="Pangilinan J."/>
            <person name="Riley R."/>
            <person name="LaButti K."/>
            <person name="Andreopoulos B."/>
            <person name="Lipzen A."/>
            <person name="Chen C."/>
            <person name="Yan M."/>
            <person name="Daum C."/>
            <person name="Ng V."/>
            <person name="Clum A."/>
            <person name="Steindorff A."/>
            <person name="Ohm R.A."/>
            <person name="Martin F."/>
            <person name="Silar P."/>
            <person name="Natvig D.O."/>
            <person name="Lalanne C."/>
            <person name="Gautier V."/>
            <person name="Ament-Velasquez S.L."/>
            <person name="Kruys A."/>
            <person name="Hutchinson M.I."/>
            <person name="Powell A.J."/>
            <person name="Barry K."/>
            <person name="Miller A.N."/>
            <person name="Grigoriev I.V."/>
            <person name="Debuchy R."/>
            <person name="Gladieux P."/>
            <person name="Hiltunen Thoren M."/>
            <person name="Johannesson H."/>
        </authorList>
    </citation>
    <scope>NUCLEOTIDE SEQUENCE</scope>
    <source>
        <strain evidence="2">CBS 958.72</strain>
    </source>
</reference>
<dbReference type="Proteomes" id="UP001287356">
    <property type="component" value="Unassembled WGS sequence"/>
</dbReference>
<evidence type="ECO:0000313" key="2">
    <source>
        <dbReference type="EMBL" id="KAK3369451.1"/>
    </source>
</evidence>
<dbReference type="Gene3D" id="3.80.10.10">
    <property type="entry name" value="Ribonuclease Inhibitor"/>
    <property type="match status" value="1"/>
</dbReference>
<evidence type="ECO:0000313" key="3">
    <source>
        <dbReference type="Proteomes" id="UP001287356"/>
    </source>
</evidence>
<dbReference type="SUPFAM" id="SSF52047">
    <property type="entry name" value="RNI-like"/>
    <property type="match status" value="1"/>
</dbReference>
<dbReference type="EMBL" id="JAULSN010000006">
    <property type="protein sequence ID" value="KAK3369451.1"/>
    <property type="molecule type" value="Genomic_DNA"/>
</dbReference>
<dbReference type="InterPro" id="IPR032675">
    <property type="entry name" value="LRR_dom_sf"/>
</dbReference>
<dbReference type="AlphaFoldDB" id="A0AAE0K4T8"/>
<feature type="compositionally biased region" description="Polar residues" evidence="1">
    <location>
        <begin position="1"/>
        <end position="22"/>
    </location>
</feature>
<name>A0AAE0K4T8_9PEZI</name>
<evidence type="ECO:0008006" key="4">
    <source>
        <dbReference type="Google" id="ProtNLM"/>
    </source>
</evidence>
<accession>A0AAE0K4T8</accession>
<protein>
    <recommendedName>
        <fullName evidence="4">F-box domain-containing protein</fullName>
    </recommendedName>
</protein>
<organism evidence="2 3">
    <name type="scientific">Lasiosphaeria ovina</name>
    <dbReference type="NCBI Taxonomy" id="92902"/>
    <lineage>
        <taxon>Eukaryota</taxon>
        <taxon>Fungi</taxon>
        <taxon>Dikarya</taxon>
        <taxon>Ascomycota</taxon>
        <taxon>Pezizomycotina</taxon>
        <taxon>Sordariomycetes</taxon>
        <taxon>Sordariomycetidae</taxon>
        <taxon>Sordariales</taxon>
        <taxon>Lasiosphaeriaceae</taxon>
        <taxon>Lasiosphaeria</taxon>
    </lineage>
</organism>
<reference evidence="2" key="2">
    <citation type="submission" date="2023-06" db="EMBL/GenBank/DDBJ databases">
        <authorList>
            <consortium name="Lawrence Berkeley National Laboratory"/>
            <person name="Haridas S."/>
            <person name="Hensen N."/>
            <person name="Bonometti L."/>
            <person name="Westerberg I."/>
            <person name="Brannstrom I.O."/>
            <person name="Guillou S."/>
            <person name="Cros-Aarteil S."/>
            <person name="Calhoun S."/>
            <person name="Kuo A."/>
            <person name="Mondo S."/>
            <person name="Pangilinan J."/>
            <person name="Riley R."/>
            <person name="Labutti K."/>
            <person name="Andreopoulos B."/>
            <person name="Lipzen A."/>
            <person name="Chen C."/>
            <person name="Yanf M."/>
            <person name="Daum C."/>
            <person name="Ng V."/>
            <person name="Clum A."/>
            <person name="Steindorff A."/>
            <person name="Ohm R."/>
            <person name="Martin F."/>
            <person name="Silar P."/>
            <person name="Natvig D."/>
            <person name="Lalanne C."/>
            <person name="Gautier V."/>
            <person name="Ament-Velasquez S.L."/>
            <person name="Kruys A."/>
            <person name="Hutchinson M.I."/>
            <person name="Powell A.J."/>
            <person name="Barry K."/>
            <person name="Miller A.N."/>
            <person name="Grigoriev I.V."/>
            <person name="Debuchy R."/>
            <person name="Gladieux P."/>
            <person name="Thoren M.H."/>
            <person name="Johannesson H."/>
        </authorList>
    </citation>
    <scope>NUCLEOTIDE SEQUENCE</scope>
    <source>
        <strain evidence="2">CBS 958.72</strain>
    </source>
</reference>
<sequence length="562" mass="64357">MAPTAMTTPLSLPTQAPLSNPSDAKLPLARPAAGLESMPTEIIDIILDCLVPQPPELGETHPVSYAKLVPGEAWYSLTRNRRGLCSLCLVSRRWAAAARPLLYRVLTILDEDAMVLLFRTLAETPPYGTWTRFLSCHLTLTSEPVIRETRRAISRLLRICKPATEPAAIMGPIKSSLRRISTMLPHLNASPGFFDGIPQDMLFLILMFLPRLETLFLQLPISDNEPDYGTLLHELERFYKLGVHTFEDPDLVPLHKIGTLLLQGDPEVEAHFERIDCDCHLNYAYGAQFSHYWPLYDALPNLKTLEVSIDNGCWSNMAHGRDGGDNLYLAKIRHIYLHNSVTSPFDLHHLLRNAPNLETLYMTPRRGWSMDYEVDAGDLSFGHPESLDAALVQHKNLRHLDVGWYNMARYESLLGPEGRFKSLPELRRLEKLCVQLGALYGPEPGMRATPLADLLPPNLVELILEDYWWFNINDFFEMDDWLPQDMILHYQSYHDYRVKFLDMFTQFARDAGERFPCLKKVGLLCKIPQTWMMDNTEVDLDFHFEDVRALFRVQGVEFFVFS</sequence>
<keyword evidence="3" id="KW-1185">Reference proteome</keyword>